<dbReference type="PANTHER" id="PTHR30047">
    <property type="entry name" value="HIGH-AFFINITY CHOLINE TRANSPORT PROTEIN-RELATED"/>
    <property type="match status" value="1"/>
</dbReference>
<dbReference type="InterPro" id="IPR000060">
    <property type="entry name" value="BCCT_transptr"/>
</dbReference>
<sequence>MGILLIFSVFLYLKTLKTYNFIESISLWVRNYFGAFYLYLGLGCVLLLLGIAISRWGKIKLGLPEDKPDFTRLEWIAMLYSAGMGAGILLRAVQEPVFMQQNPPLQTGISENIMALEFTFYQWGFTAWAFYTIFALVVGLALFHKRLPIATSNTFNSLINAGTKNFWSKNLLRIVDVLVILTTVFGLVAAVGLGASQIKGGLNHLFEASLDYRIIIGLVILIGSFSLISALSGVEKGIKRISTLNIYFTVGLLFFVFVQSNIGLILKHFFLALYQYIVEFVPMSLAIGNYNPGDEFLTDWTYYYWAFWLAWAPFTGIFIARISKGRTLREIIIGVLLIPSLGSFFWFTVFGQSAFEMIAHWGAYNGEFDNVFTSIFVFLQNYPAQTFINGLVILLLISFLVTSVDSAIFVLGMFTDNGNPNPSKKHRWLWGIILTIFSVGIVLLGHAKEETNVLTAVQKLLIITSLPLSLLLVAIIGIWLFDLNTIYSKK</sequence>
<keyword evidence="5 8" id="KW-0812">Transmembrane</keyword>
<evidence type="ECO:0000256" key="6">
    <source>
        <dbReference type="ARBA" id="ARBA00022989"/>
    </source>
</evidence>
<evidence type="ECO:0000256" key="1">
    <source>
        <dbReference type="ARBA" id="ARBA00004651"/>
    </source>
</evidence>
<evidence type="ECO:0000256" key="7">
    <source>
        <dbReference type="ARBA" id="ARBA00023136"/>
    </source>
</evidence>
<feature type="transmembrane region" description="Helical" evidence="8">
    <location>
        <begin position="214"/>
        <end position="234"/>
    </location>
</feature>
<evidence type="ECO:0000256" key="3">
    <source>
        <dbReference type="ARBA" id="ARBA00022448"/>
    </source>
</evidence>
<gene>
    <name evidence="9" type="ORF">KIV10_04335</name>
</gene>
<keyword evidence="3" id="KW-0813">Transport</keyword>
<feature type="transmembrane region" description="Helical" evidence="8">
    <location>
        <begin position="246"/>
        <end position="266"/>
    </location>
</feature>
<comment type="caution">
    <text evidence="9">The sequence shown here is derived from an EMBL/GenBank/DDBJ whole genome shotgun (WGS) entry which is preliminary data.</text>
</comment>
<proteinExistence type="inferred from homology"/>
<dbReference type="Proteomes" id="UP001297092">
    <property type="component" value="Unassembled WGS sequence"/>
</dbReference>
<evidence type="ECO:0000256" key="2">
    <source>
        <dbReference type="ARBA" id="ARBA00005658"/>
    </source>
</evidence>
<reference evidence="9 10" key="1">
    <citation type="submission" date="2021-05" db="EMBL/GenBank/DDBJ databases">
        <title>Aequorivita echinoideorum JCM 30378 genome.</title>
        <authorList>
            <person name="Zhang H."/>
            <person name="Li C."/>
        </authorList>
    </citation>
    <scope>NUCLEOTIDE SEQUENCE [LARGE SCALE GENOMIC DNA]</scope>
    <source>
        <strain evidence="9 10">JCM30378</strain>
    </source>
</reference>
<keyword evidence="7 8" id="KW-0472">Membrane</keyword>
<feature type="transmembrane region" description="Helical" evidence="8">
    <location>
        <begin position="361"/>
        <end position="379"/>
    </location>
</feature>
<feature type="transmembrane region" description="Helical" evidence="8">
    <location>
        <begin position="302"/>
        <end position="319"/>
    </location>
</feature>
<feature type="transmembrane region" description="Helical" evidence="8">
    <location>
        <begin position="331"/>
        <end position="349"/>
    </location>
</feature>
<keyword evidence="6 8" id="KW-1133">Transmembrane helix</keyword>
<evidence type="ECO:0000256" key="5">
    <source>
        <dbReference type="ARBA" id="ARBA00022692"/>
    </source>
</evidence>
<feature type="transmembrane region" description="Helical" evidence="8">
    <location>
        <begin position="459"/>
        <end position="481"/>
    </location>
</feature>
<dbReference type="EMBL" id="JAHCTB010000002">
    <property type="protein sequence ID" value="MBT0607401.1"/>
    <property type="molecule type" value="Genomic_DNA"/>
</dbReference>
<dbReference type="PANTHER" id="PTHR30047:SF7">
    <property type="entry name" value="HIGH-AFFINITY CHOLINE TRANSPORT PROTEIN"/>
    <property type="match status" value="1"/>
</dbReference>
<evidence type="ECO:0000313" key="10">
    <source>
        <dbReference type="Proteomes" id="UP001297092"/>
    </source>
</evidence>
<feature type="transmembrane region" description="Helical" evidence="8">
    <location>
        <begin position="174"/>
        <end position="194"/>
    </location>
</feature>
<feature type="transmembrane region" description="Helical" evidence="8">
    <location>
        <begin position="34"/>
        <end position="54"/>
    </location>
</feature>
<evidence type="ECO:0000313" key="9">
    <source>
        <dbReference type="EMBL" id="MBT0607401.1"/>
    </source>
</evidence>
<protein>
    <submittedName>
        <fullName evidence="9">BCCT family transporter</fullName>
    </submittedName>
</protein>
<comment type="subcellular location">
    <subcellularLocation>
        <location evidence="1">Cell membrane</location>
        <topology evidence="1">Multi-pass membrane protein</topology>
    </subcellularLocation>
</comment>
<feature type="transmembrane region" description="Helical" evidence="8">
    <location>
        <begin position="427"/>
        <end position="447"/>
    </location>
</feature>
<comment type="similarity">
    <text evidence="2">Belongs to the BCCT transporter (TC 2.A.15) family.</text>
</comment>
<dbReference type="Pfam" id="PF02028">
    <property type="entry name" value="BCCT"/>
    <property type="match status" value="1"/>
</dbReference>
<feature type="transmembrane region" description="Helical" evidence="8">
    <location>
        <begin position="391"/>
        <end position="415"/>
    </location>
</feature>
<accession>A0ABS5S2H3</accession>
<evidence type="ECO:0000256" key="4">
    <source>
        <dbReference type="ARBA" id="ARBA00022475"/>
    </source>
</evidence>
<evidence type="ECO:0000256" key="8">
    <source>
        <dbReference type="SAM" id="Phobius"/>
    </source>
</evidence>
<name>A0ABS5S2H3_9FLAO</name>
<keyword evidence="4" id="KW-1003">Cell membrane</keyword>
<feature type="transmembrane region" description="Helical" evidence="8">
    <location>
        <begin position="75"/>
        <end position="93"/>
    </location>
</feature>
<feature type="transmembrane region" description="Helical" evidence="8">
    <location>
        <begin position="120"/>
        <end position="143"/>
    </location>
</feature>
<organism evidence="9 10">
    <name type="scientific">Aequorivita echinoideorum</name>
    <dbReference type="NCBI Taxonomy" id="1549647"/>
    <lineage>
        <taxon>Bacteria</taxon>
        <taxon>Pseudomonadati</taxon>
        <taxon>Bacteroidota</taxon>
        <taxon>Flavobacteriia</taxon>
        <taxon>Flavobacteriales</taxon>
        <taxon>Flavobacteriaceae</taxon>
        <taxon>Aequorivita</taxon>
    </lineage>
</organism>
<keyword evidence="10" id="KW-1185">Reference proteome</keyword>